<dbReference type="InterPro" id="IPR012788">
    <property type="entry name" value="Decarb_PcaC"/>
</dbReference>
<dbReference type="AlphaFoldDB" id="A0A1H1EZY3"/>
<sequence>MSETTPTFDPAQTQQDVYDGGMKVRREVLGDAHVDRANSSVDEFTQEFQELITRYAWGTIWTREGLPRTTRSAITLTAMIANGYWEELAMHVRAALTNGMTRDEIKEVILQSAIYCSVPAANVAFKVAQGVFATLDEDHAK</sequence>
<feature type="domain" description="Carboxymuconolactone decarboxylase-like" evidence="1">
    <location>
        <begin position="47"/>
        <end position="129"/>
    </location>
</feature>
<protein>
    <submittedName>
        <fullName evidence="2">4-carboxymuconolactone decarboxylase</fullName>
    </submittedName>
</protein>
<dbReference type="OrthoDB" id="9802489at2"/>
<evidence type="ECO:0000313" key="3">
    <source>
        <dbReference type="Proteomes" id="UP000181917"/>
    </source>
</evidence>
<dbReference type="KEGG" id="acry:AC20117_01630"/>
<organism evidence="2 3">
    <name type="scientific">Crystallibacter crystallopoietes</name>
    <dbReference type="NCBI Taxonomy" id="37928"/>
    <lineage>
        <taxon>Bacteria</taxon>
        <taxon>Bacillati</taxon>
        <taxon>Actinomycetota</taxon>
        <taxon>Actinomycetes</taxon>
        <taxon>Micrococcales</taxon>
        <taxon>Micrococcaceae</taxon>
        <taxon>Crystallibacter</taxon>
    </lineage>
</organism>
<dbReference type="SUPFAM" id="SSF69118">
    <property type="entry name" value="AhpD-like"/>
    <property type="match status" value="1"/>
</dbReference>
<dbReference type="NCBIfam" id="TIGR02425">
    <property type="entry name" value="decarb_PcaC"/>
    <property type="match status" value="1"/>
</dbReference>
<dbReference type="PANTHER" id="PTHR33570:SF2">
    <property type="entry name" value="CARBOXYMUCONOLACTONE DECARBOXYLASE-LIKE DOMAIN-CONTAINING PROTEIN"/>
    <property type="match status" value="1"/>
</dbReference>
<dbReference type="RefSeq" id="WP_074701274.1">
    <property type="nucleotide sequence ID" value="NZ_CP018863.1"/>
</dbReference>
<dbReference type="InterPro" id="IPR052512">
    <property type="entry name" value="4CMD/NDH-1_regulator"/>
</dbReference>
<dbReference type="Gene3D" id="1.20.1290.10">
    <property type="entry name" value="AhpD-like"/>
    <property type="match status" value="1"/>
</dbReference>
<reference evidence="2 3" key="1">
    <citation type="submission" date="2016-10" db="EMBL/GenBank/DDBJ databases">
        <authorList>
            <person name="de Groot N.N."/>
        </authorList>
    </citation>
    <scope>NUCLEOTIDE SEQUENCE [LARGE SCALE GENOMIC DNA]</scope>
    <source>
        <strain evidence="2 3">DSM 20117</strain>
    </source>
</reference>
<evidence type="ECO:0000313" key="2">
    <source>
        <dbReference type="EMBL" id="SDQ94079.1"/>
    </source>
</evidence>
<dbReference type="Pfam" id="PF02627">
    <property type="entry name" value="CMD"/>
    <property type="match status" value="1"/>
</dbReference>
<accession>A0A1H1EZY3</accession>
<keyword evidence="3" id="KW-1185">Reference proteome</keyword>
<gene>
    <name evidence="2" type="ORF">SAMN04489742_3169</name>
</gene>
<dbReference type="InterPro" id="IPR029032">
    <property type="entry name" value="AhpD-like"/>
</dbReference>
<dbReference type="EMBL" id="FNKH01000002">
    <property type="protein sequence ID" value="SDQ94079.1"/>
    <property type="molecule type" value="Genomic_DNA"/>
</dbReference>
<dbReference type="InterPro" id="IPR003779">
    <property type="entry name" value="CMD-like"/>
</dbReference>
<dbReference type="STRING" id="37928.SAMN04489742_3169"/>
<proteinExistence type="predicted"/>
<name>A0A1H1EZY3_9MICC</name>
<dbReference type="Proteomes" id="UP000181917">
    <property type="component" value="Unassembled WGS sequence"/>
</dbReference>
<evidence type="ECO:0000259" key="1">
    <source>
        <dbReference type="Pfam" id="PF02627"/>
    </source>
</evidence>
<dbReference type="PANTHER" id="PTHR33570">
    <property type="entry name" value="4-CARBOXYMUCONOLACTONE DECARBOXYLASE FAMILY PROTEIN"/>
    <property type="match status" value="1"/>
</dbReference>
<dbReference type="GO" id="GO:0051920">
    <property type="term" value="F:peroxiredoxin activity"/>
    <property type="evidence" value="ECO:0007669"/>
    <property type="project" value="InterPro"/>
</dbReference>